<reference evidence="4 5" key="1">
    <citation type="submission" date="2024-09" db="EMBL/GenBank/DDBJ databases">
        <title>Itraconazole resistance in Madurella fahalii resulting from another homologue of gene encoding cytochrome P450 14-alpha sterol demethylase (CYP51).</title>
        <authorList>
            <person name="Yoshioka I."/>
            <person name="Fahal A.H."/>
            <person name="Kaneko S."/>
            <person name="Yaguchi T."/>
        </authorList>
    </citation>
    <scope>NUCLEOTIDE SEQUENCE [LARGE SCALE GENOMIC DNA]</scope>
    <source>
        <strain evidence="4 5">IFM 68171</strain>
    </source>
</reference>
<dbReference type="EMBL" id="BAAFSV010000003">
    <property type="protein sequence ID" value="GAB1316452.1"/>
    <property type="molecule type" value="Genomic_DNA"/>
</dbReference>
<feature type="repeat" description="ANK" evidence="2">
    <location>
        <begin position="881"/>
        <end position="913"/>
    </location>
</feature>
<dbReference type="InterPro" id="IPR007111">
    <property type="entry name" value="NACHT_NTPase"/>
</dbReference>
<feature type="domain" description="NACHT" evidence="3">
    <location>
        <begin position="216"/>
        <end position="361"/>
    </location>
</feature>
<dbReference type="InterPro" id="IPR002110">
    <property type="entry name" value="Ankyrin_rpt"/>
</dbReference>
<dbReference type="PROSITE" id="PS50297">
    <property type="entry name" value="ANK_REP_REGION"/>
    <property type="match status" value="3"/>
</dbReference>
<proteinExistence type="predicted"/>
<feature type="repeat" description="ANK" evidence="2">
    <location>
        <begin position="761"/>
        <end position="793"/>
    </location>
</feature>
<dbReference type="Gene3D" id="3.40.50.300">
    <property type="entry name" value="P-loop containing nucleotide triphosphate hydrolases"/>
    <property type="match status" value="1"/>
</dbReference>
<sequence>MAEVGTIVGIVSLGIQVAEGLVNYYTAYRDRELDTAHTVKRLTYLLDVLEILRKQLLERKFHPDEKSLFEVIERSVGDCEELIYELRHETEKFTKTSSLGVVATARATGRRLAYPFRQSTLQKLDEDIDELCANLSLALQILQQQDLGNVQDELQDTKALLELIRADQVSSKIRGWLKAPDASINYNEACKKKHPGTGLWFVRGPEFSTWLRTPSSFMWLNGFAGCGKSVLSSTIIQHTFHHQRQNPSNGIAFFYFTFNDDSKQDTSAMLRALILQLVSQLDHQDTTVVTRLHQSYRGTTPPDNALLDCLRQLVDKFDDVYIILDALDESPQHSHREDLLQTLEDIRCWPGRGLHLLVTSRDEQDIRESLNPNADQVVPMKNASVDADIASFVSGHLKDNRRLRKWEKYHDQIERALTEGANGVFRWVECQFAALEACPGSKARLDSLLRSLPRNLDKTYERMLSNIEEESAEDARRMLMLLCTATRPLAVEELIDAIAVELGDDPRFNEDSRLMDKDDIRRICPGFIEMDFQPDGGETKVRIAHYSVQEYLESDRILASKTSRFSMRHAEANTEVASICLVYLMDRKLCEASVSQAAGLNAKYPLAIYAAKNWPNHYREGIGSDPHLRSLTLELLHDKRTALTWLSIFRSVRFTGVVLHTRILSPLYLAAELGLDPVVRTLLASDYRAEHCHKDYTGPALVAAAAHGYASTVQLLLDYGADINYLGLEGTPLHLGSTHGHLQVVKTLLDHGANIEAHDYCNKTPLYNAASIKIDNGVRLLLDRGANINPTGLCEIAEESAAVTCREDMAAILLARDAHRSQLPFEAARSRIRAEQLLVDRGAPLMLSSHNIPMELAPRNDTADGLKEVIDDFLAELRHGDIKTPLEMACFAGGPAVVECLLNRGADVDKAGGYPNLLECAVSGGNVQVARLLLDRGADVNEGKCHLPMEVAAVQLRVDMMQLLVDRGADLNCGRAQTPLEAAADPRQYGSNLLLLLEWGADANLGIRMTPLESAAAEGLADRVISLLDGGADANLGIGMTPLEAAARKRTEYIIRLLLDQGADINRGITMAPLEALLDSPGTTEPFHLARLLVERGADVNRGIRMAPLQMAKEKGYDEIARLLIEKMASVEEQIGTISDKGGHVVEQ</sequence>
<dbReference type="Proteomes" id="UP001628179">
    <property type="component" value="Unassembled WGS sequence"/>
</dbReference>
<protein>
    <recommendedName>
        <fullName evidence="3">NACHT domain-containing protein</fullName>
    </recommendedName>
</protein>
<dbReference type="SUPFAM" id="SSF52540">
    <property type="entry name" value="P-loop containing nucleoside triphosphate hydrolases"/>
    <property type="match status" value="1"/>
</dbReference>
<dbReference type="PANTHER" id="PTHR10039:SF16">
    <property type="entry name" value="GPI INOSITOL-DEACYLASE"/>
    <property type="match status" value="1"/>
</dbReference>
<dbReference type="InterPro" id="IPR054471">
    <property type="entry name" value="GPIID_WHD"/>
</dbReference>
<organism evidence="4 5">
    <name type="scientific">Madurella fahalii</name>
    <dbReference type="NCBI Taxonomy" id="1157608"/>
    <lineage>
        <taxon>Eukaryota</taxon>
        <taxon>Fungi</taxon>
        <taxon>Dikarya</taxon>
        <taxon>Ascomycota</taxon>
        <taxon>Pezizomycotina</taxon>
        <taxon>Sordariomycetes</taxon>
        <taxon>Sordariomycetidae</taxon>
        <taxon>Sordariales</taxon>
        <taxon>Sordariales incertae sedis</taxon>
        <taxon>Madurella</taxon>
    </lineage>
</organism>
<dbReference type="InterPro" id="IPR036770">
    <property type="entry name" value="Ankyrin_rpt-contain_sf"/>
</dbReference>
<evidence type="ECO:0000256" key="1">
    <source>
        <dbReference type="ARBA" id="ARBA00022737"/>
    </source>
</evidence>
<keyword evidence="2" id="KW-0040">ANK repeat</keyword>
<gene>
    <name evidence="4" type="ORF">MFIFM68171_06662</name>
</gene>
<evidence type="ECO:0000313" key="5">
    <source>
        <dbReference type="Proteomes" id="UP001628179"/>
    </source>
</evidence>
<dbReference type="Pfam" id="PF00023">
    <property type="entry name" value="Ank"/>
    <property type="match status" value="1"/>
</dbReference>
<dbReference type="PRINTS" id="PR01415">
    <property type="entry name" value="ANKYRIN"/>
</dbReference>
<evidence type="ECO:0000259" key="3">
    <source>
        <dbReference type="PROSITE" id="PS50837"/>
    </source>
</evidence>
<dbReference type="Pfam" id="PF12796">
    <property type="entry name" value="Ank_2"/>
    <property type="match status" value="2"/>
</dbReference>
<keyword evidence="1" id="KW-0677">Repeat</keyword>
<dbReference type="PROSITE" id="PS50088">
    <property type="entry name" value="ANK_REPEAT"/>
    <property type="match status" value="4"/>
</dbReference>
<name>A0ABQ0GFE3_9PEZI</name>
<keyword evidence="5" id="KW-1185">Reference proteome</keyword>
<dbReference type="PROSITE" id="PS50837">
    <property type="entry name" value="NACHT"/>
    <property type="match status" value="1"/>
</dbReference>
<dbReference type="Pfam" id="PF24883">
    <property type="entry name" value="NPHP3_N"/>
    <property type="match status" value="1"/>
</dbReference>
<feature type="repeat" description="ANK" evidence="2">
    <location>
        <begin position="728"/>
        <end position="760"/>
    </location>
</feature>
<comment type="caution">
    <text evidence="4">The sequence shown here is derived from an EMBL/GenBank/DDBJ whole genome shotgun (WGS) entry which is preliminary data.</text>
</comment>
<dbReference type="SMART" id="SM00248">
    <property type="entry name" value="ANK"/>
    <property type="match status" value="10"/>
</dbReference>
<dbReference type="InterPro" id="IPR056884">
    <property type="entry name" value="NPHP3-like_N"/>
</dbReference>
<dbReference type="PANTHER" id="PTHR10039">
    <property type="entry name" value="AMELOGENIN"/>
    <property type="match status" value="1"/>
</dbReference>
<feature type="repeat" description="ANK" evidence="2">
    <location>
        <begin position="1038"/>
        <end position="1066"/>
    </location>
</feature>
<dbReference type="Gene3D" id="1.25.40.20">
    <property type="entry name" value="Ankyrin repeat-containing domain"/>
    <property type="match status" value="3"/>
</dbReference>
<evidence type="ECO:0000313" key="4">
    <source>
        <dbReference type="EMBL" id="GAB1316452.1"/>
    </source>
</evidence>
<dbReference type="Pfam" id="PF22939">
    <property type="entry name" value="WHD_GPIID"/>
    <property type="match status" value="1"/>
</dbReference>
<accession>A0ABQ0GFE3</accession>
<dbReference type="SUPFAM" id="SSF48403">
    <property type="entry name" value="Ankyrin repeat"/>
    <property type="match status" value="2"/>
</dbReference>
<dbReference type="InterPro" id="IPR027417">
    <property type="entry name" value="P-loop_NTPase"/>
</dbReference>
<dbReference type="GeneID" id="98177405"/>
<evidence type="ECO:0000256" key="2">
    <source>
        <dbReference type="PROSITE-ProRule" id="PRU00023"/>
    </source>
</evidence>
<dbReference type="RefSeq" id="XP_070918183.1">
    <property type="nucleotide sequence ID" value="XM_071062082.1"/>
</dbReference>